<protein>
    <submittedName>
        <fullName evidence="1">Uncharacterized protein</fullName>
    </submittedName>
</protein>
<gene>
    <name evidence="1" type="ORF">FW778_08735</name>
</gene>
<evidence type="ECO:0000313" key="2">
    <source>
        <dbReference type="Proteomes" id="UP000326903"/>
    </source>
</evidence>
<dbReference type="AlphaFoldDB" id="A0A5J5IPY6"/>
<name>A0A5J5IPY6_9BACT</name>
<reference evidence="1 2" key="1">
    <citation type="submission" date="2019-09" db="EMBL/GenBank/DDBJ databases">
        <title>Draft genome sequence of Ginsengibacter sp. BR5-29.</title>
        <authorList>
            <person name="Im W.-T."/>
        </authorList>
    </citation>
    <scope>NUCLEOTIDE SEQUENCE [LARGE SCALE GENOMIC DNA]</scope>
    <source>
        <strain evidence="1 2">BR5-29</strain>
    </source>
</reference>
<comment type="caution">
    <text evidence="1">The sequence shown here is derived from an EMBL/GenBank/DDBJ whole genome shotgun (WGS) entry which is preliminary data.</text>
</comment>
<dbReference type="RefSeq" id="WP_150414216.1">
    <property type="nucleotide sequence ID" value="NZ_VYQF01000001.1"/>
</dbReference>
<organism evidence="1 2">
    <name type="scientific">Ginsengibacter hankyongi</name>
    <dbReference type="NCBI Taxonomy" id="2607284"/>
    <lineage>
        <taxon>Bacteria</taxon>
        <taxon>Pseudomonadati</taxon>
        <taxon>Bacteroidota</taxon>
        <taxon>Chitinophagia</taxon>
        <taxon>Chitinophagales</taxon>
        <taxon>Chitinophagaceae</taxon>
        <taxon>Ginsengibacter</taxon>
    </lineage>
</organism>
<evidence type="ECO:0000313" key="1">
    <source>
        <dbReference type="EMBL" id="KAA9042087.1"/>
    </source>
</evidence>
<sequence length="162" mass="17914">MKKVLLFTFALLLFGFQSFSQLLSWSPGFIQESSTPVVITVDATKGNHGLLNYTPVSDVYLHIGVITNLSTGASDWKYVSSVWATTNPLFQATSLGGNRWSYTITGGLRSYDGQDFSTIAQIKAMGISNYSYVDNSIHTEAGVFYYRLKSFDKDVILNTVPL</sequence>
<dbReference type="Proteomes" id="UP000326903">
    <property type="component" value="Unassembled WGS sequence"/>
</dbReference>
<dbReference type="EMBL" id="VYQF01000001">
    <property type="protein sequence ID" value="KAA9042087.1"/>
    <property type="molecule type" value="Genomic_DNA"/>
</dbReference>
<keyword evidence="2" id="KW-1185">Reference proteome</keyword>
<proteinExistence type="predicted"/>
<accession>A0A5J5IPY6</accession>